<dbReference type="AlphaFoldDB" id="A0A7K1KNQ0"/>
<dbReference type="SUPFAM" id="SSF53474">
    <property type="entry name" value="alpha/beta-Hydrolases"/>
    <property type="match status" value="1"/>
</dbReference>
<keyword evidence="1" id="KW-0812">Transmembrane</keyword>
<dbReference type="RefSeq" id="WP_155934080.1">
    <property type="nucleotide sequence ID" value="NZ_WODC01000005.1"/>
</dbReference>
<dbReference type="PANTHER" id="PTHR37946:SF1">
    <property type="entry name" value="SLL1969 PROTEIN"/>
    <property type="match status" value="1"/>
</dbReference>
<evidence type="ECO:0000313" key="3">
    <source>
        <dbReference type="EMBL" id="MUM77677.1"/>
    </source>
</evidence>
<organism evidence="3 4">
    <name type="scientific">Pseudodesulfovibrio alkaliphilus</name>
    <dbReference type="NCBI Taxonomy" id="2661613"/>
    <lineage>
        <taxon>Bacteria</taxon>
        <taxon>Pseudomonadati</taxon>
        <taxon>Thermodesulfobacteriota</taxon>
        <taxon>Desulfovibrionia</taxon>
        <taxon>Desulfovibrionales</taxon>
        <taxon>Desulfovibrionaceae</taxon>
    </lineage>
</organism>
<proteinExistence type="predicted"/>
<comment type="caution">
    <text evidence="3">The sequence shown here is derived from an EMBL/GenBank/DDBJ whole genome shotgun (WGS) entry which is preliminary data.</text>
</comment>
<sequence>MSIFAWTLIVACVVLLAFSLFRYAGFLASNVRAGLLGEIRDHRGGLVRPVLAGMATSFVAGVAALMAYPLAWLPRREAEAGNLPVVLVHGLYHNRSAWPLFARHLARAGFTDLHTYEYNSFTGRFDEAVDGLCRTLDRLLGPRRGARAILVGHSLGGLVCRAAAVDPRCRGRVAALVALGSPHAGSELARMGLGAMARGLIPGRGAAQGGIPAMVGALPEPDCPRLALTSPVDDFVFPRSCLRPGRPGWIEHTVRPMGHVYMLYSPEVADATAEFLREATSAGAVRATFAEPI</sequence>
<reference evidence="3 4" key="1">
    <citation type="submission" date="2019-11" db="EMBL/GenBank/DDBJ databases">
        <title>Pseudodesulfovibrio alkaliphilus, sp. nov., an alkaliphilic sulfate-reducing bacteria from mud volcano of Taman peninsula, Russia.</title>
        <authorList>
            <person name="Frolova A."/>
            <person name="Merkel A.Y."/>
            <person name="Slobodkin A.I."/>
        </authorList>
    </citation>
    <scope>NUCLEOTIDE SEQUENCE [LARGE SCALE GENOMIC DNA]</scope>
    <source>
        <strain evidence="3 4">F-1</strain>
    </source>
</reference>
<evidence type="ECO:0000256" key="1">
    <source>
        <dbReference type="SAM" id="Phobius"/>
    </source>
</evidence>
<keyword evidence="1" id="KW-0472">Membrane</keyword>
<dbReference type="GO" id="GO:0016787">
    <property type="term" value="F:hydrolase activity"/>
    <property type="evidence" value="ECO:0007669"/>
    <property type="project" value="UniProtKB-KW"/>
</dbReference>
<protein>
    <submittedName>
        <fullName evidence="3">Alpha/beta fold hydrolase</fullName>
    </submittedName>
</protein>
<evidence type="ECO:0000313" key="4">
    <source>
        <dbReference type="Proteomes" id="UP000461162"/>
    </source>
</evidence>
<feature type="domain" description="AB hydrolase-1" evidence="2">
    <location>
        <begin position="84"/>
        <end position="193"/>
    </location>
</feature>
<keyword evidence="1" id="KW-1133">Transmembrane helix</keyword>
<accession>A0A7K1KNQ0</accession>
<dbReference type="InterPro" id="IPR000073">
    <property type="entry name" value="AB_hydrolase_1"/>
</dbReference>
<keyword evidence="4" id="KW-1185">Reference proteome</keyword>
<dbReference type="Pfam" id="PF00561">
    <property type="entry name" value="Abhydrolase_1"/>
    <property type="match status" value="1"/>
</dbReference>
<keyword evidence="3" id="KW-0378">Hydrolase</keyword>
<dbReference type="InterPro" id="IPR029058">
    <property type="entry name" value="AB_hydrolase_fold"/>
</dbReference>
<name>A0A7K1KNQ0_9BACT</name>
<dbReference type="Gene3D" id="3.40.50.1820">
    <property type="entry name" value="alpha/beta hydrolase"/>
    <property type="match status" value="1"/>
</dbReference>
<dbReference type="EMBL" id="WODC01000005">
    <property type="protein sequence ID" value="MUM77677.1"/>
    <property type="molecule type" value="Genomic_DNA"/>
</dbReference>
<dbReference type="PANTHER" id="PTHR37946">
    <property type="entry name" value="SLL1969 PROTEIN"/>
    <property type="match status" value="1"/>
</dbReference>
<gene>
    <name evidence="3" type="ORF">GKC30_08530</name>
</gene>
<dbReference type="Proteomes" id="UP000461162">
    <property type="component" value="Unassembled WGS sequence"/>
</dbReference>
<feature type="transmembrane region" description="Helical" evidence="1">
    <location>
        <begin position="49"/>
        <end position="68"/>
    </location>
</feature>
<evidence type="ECO:0000259" key="2">
    <source>
        <dbReference type="Pfam" id="PF00561"/>
    </source>
</evidence>